<evidence type="ECO:0000313" key="1">
    <source>
        <dbReference type="EMBL" id="MCW1148362.1"/>
    </source>
</evidence>
<protein>
    <submittedName>
        <fullName evidence="1">Uncharacterized protein</fullName>
    </submittedName>
</protein>
<dbReference type="Proteomes" id="UP001165677">
    <property type="component" value="Unassembled WGS sequence"/>
</dbReference>
<comment type="caution">
    <text evidence="1">The sequence shown here is derived from an EMBL/GenBank/DDBJ whole genome shotgun (WGS) entry which is preliminary data.</text>
</comment>
<sequence>MTKDTPIINILTYQLPYNLANQIYNEYQSRLKETNYLIENYKTYKSLRDSSRTIELLLSLSIFHRRVITNLDGAVKFYGTVTKKGKTDTIRIGSYDLTFEEKNKILAVVINFNHLLERFSIPPIVMEYHETREFLKKIITLKSELQNGNKEKREGNKNNEEDIPF</sequence>
<reference evidence="1" key="1">
    <citation type="submission" date="2022-10" db="EMBL/GenBank/DDBJ databases">
        <title>Flavobacterium sp. nov., a bacterium isolated from lake sediment.</title>
        <authorList>
            <person name="Qu J.-H."/>
        </authorList>
    </citation>
    <scope>NUCLEOTIDE SEQUENCE</scope>
    <source>
        <strain evidence="1">TH16-21</strain>
    </source>
</reference>
<accession>A0ABT3EIH7</accession>
<gene>
    <name evidence="1" type="ORF">OJ995_09040</name>
</gene>
<dbReference type="EMBL" id="JAPCIO010000005">
    <property type="protein sequence ID" value="MCW1148362.1"/>
    <property type="molecule type" value="Genomic_DNA"/>
</dbReference>
<dbReference type="RefSeq" id="WP_264369114.1">
    <property type="nucleotide sequence ID" value="NZ_JAPCIO010000005.1"/>
</dbReference>
<name>A0ABT3EIH7_9FLAO</name>
<proteinExistence type="predicted"/>
<keyword evidence="2" id="KW-1185">Reference proteome</keyword>
<evidence type="ECO:0000313" key="2">
    <source>
        <dbReference type="Proteomes" id="UP001165677"/>
    </source>
</evidence>
<organism evidence="1 2">
    <name type="scientific">Flavobacterium lacisediminis</name>
    <dbReference type="NCBI Taxonomy" id="2989705"/>
    <lineage>
        <taxon>Bacteria</taxon>
        <taxon>Pseudomonadati</taxon>
        <taxon>Bacteroidota</taxon>
        <taxon>Flavobacteriia</taxon>
        <taxon>Flavobacteriales</taxon>
        <taxon>Flavobacteriaceae</taxon>
        <taxon>Flavobacterium</taxon>
    </lineage>
</organism>